<evidence type="ECO:0000256" key="3">
    <source>
        <dbReference type="ARBA" id="ARBA00022525"/>
    </source>
</evidence>
<accession>A0A4X2KXQ1</accession>
<dbReference type="AlphaFoldDB" id="A0A4X2KXQ1"/>
<dbReference type="GeneTree" id="ENSGT00390000004850"/>
<dbReference type="InterPro" id="IPR039578">
    <property type="entry name" value="OSM"/>
</dbReference>
<keyword evidence="6" id="KW-1185">Reference proteome</keyword>
<dbReference type="RefSeq" id="XP_027718200.1">
    <property type="nucleotide sequence ID" value="XM_027862399.1"/>
</dbReference>
<feature type="chain" id="PRO_5021221252" description="Oncostatin M" evidence="4">
    <location>
        <begin position="26"/>
        <end position="206"/>
    </location>
</feature>
<reference evidence="5" key="3">
    <citation type="submission" date="2025-09" db="UniProtKB">
        <authorList>
            <consortium name="Ensembl"/>
        </authorList>
    </citation>
    <scope>IDENTIFICATION</scope>
</reference>
<dbReference type="PANTHER" id="PTHR14261:SF0">
    <property type="entry name" value="ONCOSTATIN-M"/>
    <property type="match status" value="1"/>
</dbReference>
<dbReference type="Pfam" id="PF01291">
    <property type="entry name" value="LIF_OSM"/>
    <property type="match status" value="1"/>
</dbReference>
<dbReference type="GO" id="GO:0005147">
    <property type="term" value="F:oncostatin-M receptor binding"/>
    <property type="evidence" value="ECO:0007669"/>
    <property type="project" value="InterPro"/>
</dbReference>
<comment type="subcellular location">
    <subcellularLocation>
        <location evidence="1">Secreted</location>
    </subcellularLocation>
</comment>
<evidence type="ECO:0008006" key="7">
    <source>
        <dbReference type="Google" id="ProtNLM"/>
    </source>
</evidence>
<reference evidence="6" key="1">
    <citation type="submission" date="2018-12" db="EMBL/GenBank/DDBJ databases">
        <authorList>
            <person name="Yazar S."/>
        </authorList>
    </citation>
    <scope>NUCLEOTIDE SEQUENCE [LARGE SCALE GENOMIC DNA]</scope>
</reference>
<dbReference type="GeneID" id="114043321"/>
<dbReference type="STRING" id="29139.ENSVURP00010014115"/>
<dbReference type="InterPro" id="IPR009079">
    <property type="entry name" value="4_helix_cytokine-like_core"/>
</dbReference>
<dbReference type="Proteomes" id="UP000314987">
    <property type="component" value="Unassembled WGS sequence"/>
</dbReference>
<gene>
    <name evidence="5" type="primary">OSM</name>
</gene>
<dbReference type="CTD" id="5008"/>
<dbReference type="GO" id="GO:0005125">
    <property type="term" value="F:cytokine activity"/>
    <property type="evidence" value="ECO:0007669"/>
    <property type="project" value="UniProtKB-KW"/>
</dbReference>
<sequence>MWARLRLSSLFGLTCGLLWLCPAAGSTCPVYQTLLCQLKNMAKKDFLKAFMTDQGLNSPHLNETCTGSSDFPVTETLKDLPPVTFLQTVSQTVRLIEQKLNEPVFKRMHIYLQGIDNNVCCMLQALLPAPAACPAPASRRTLSPTPTVGSFSWKLERCKIIQSYQRFMEAVGKVLETWGASPGQRNRKRRSLLNVLLGQRRKVRAG</sequence>
<dbReference type="GO" id="GO:0038165">
    <property type="term" value="P:oncostatin-M-mediated signaling pathway"/>
    <property type="evidence" value="ECO:0007669"/>
    <property type="project" value="InterPro"/>
</dbReference>
<evidence type="ECO:0000313" key="6">
    <source>
        <dbReference type="Proteomes" id="UP000314987"/>
    </source>
</evidence>
<evidence type="ECO:0000313" key="5">
    <source>
        <dbReference type="Ensembl" id="ENSVURP00010014115.1"/>
    </source>
</evidence>
<keyword evidence="3" id="KW-0964">Secreted</keyword>
<evidence type="ECO:0000256" key="2">
    <source>
        <dbReference type="ARBA" id="ARBA00022514"/>
    </source>
</evidence>
<evidence type="ECO:0000256" key="1">
    <source>
        <dbReference type="ARBA" id="ARBA00004613"/>
    </source>
</evidence>
<dbReference type="OrthoDB" id="9837363at2759"/>
<evidence type="ECO:0000256" key="4">
    <source>
        <dbReference type="SAM" id="SignalP"/>
    </source>
</evidence>
<reference evidence="5" key="2">
    <citation type="submission" date="2025-08" db="UniProtKB">
        <authorList>
            <consortium name="Ensembl"/>
        </authorList>
    </citation>
    <scope>IDENTIFICATION</scope>
</reference>
<keyword evidence="2" id="KW-0202">Cytokine</keyword>
<dbReference type="Gene3D" id="1.20.1250.10">
    <property type="match status" value="1"/>
</dbReference>
<proteinExistence type="predicted"/>
<feature type="signal peptide" evidence="4">
    <location>
        <begin position="1"/>
        <end position="25"/>
    </location>
</feature>
<dbReference type="GO" id="GO:0005615">
    <property type="term" value="C:extracellular space"/>
    <property type="evidence" value="ECO:0007669"/>
    <property type="project" value="UniProtKB-KW"/>
</dbReference>
<dbReference type="GO" id="GO:0006955">
    <property type="term" value="P:immune response"/>
    <property type="evidence" value="ECO:0007669"/>
    <property type="project" value="InterPro"/>
</dbReference>
<dbReference type="SMART" id="SM00080">
    <property type="entry name" value="LIF_OSM"/>
    <property type="match status" value="1"/>
</dbReference>
<keyword evidence="4" id="KW-0732">Signal</keyword>
<dbReference type="PANTHER" id="PTHR14261">
    <property type="entry name" value="ONCOSTATIN M"/>
    <property type="match status" value="1"/>
</dbReference>
<dbReference type="SUPFAM" id="SSF47266">
    <property type="entry name" value="4-helical cytokines"/>
    <property type="match status" value="1"/>
</dbReference>
<dbReference type="OMA" id="FMHSVGQ"/>
<name>A0A4X2KXQ1_VOMUR</name>
<dbReference type="InterPro" id="IPR001581">
    <property type="entry name" value="Leukemia_IF/oncostatin"/>
</dbReference>
<organism evidence="5 6">
    <name type="scientific">Vombatus ursinus</name>
    <name type="common">Common wombat</name>
    <dbReference type="NCBI Taxonomy" id="29139"/>
    <lineage>
        <taxon>Eukaryota</taxon>
        <taxon>Metazoa</taxon>
        <taxon>Chordata</taxon>
        <taxon>Craniata</taxon>
        <taxon>Vertebrata</taxon>
        <taxon>Euteleostomi</taxon>
        <taxon>Mammalia</taxon>
        <taxon>Metatheria</taxon>
        <taxon>Diprotodontia</taxon>
        <taxon>Vombatidae</taxon>
        <taxon>Vombatus</taxon>
    </lineage>
</organism>
<protein>
    <recommendedName>
        <fullName evidence="7">Oncostatin M</fullName>
    </recommendedName>
</protein>
<dbReference type="Ensembl" id="ENSVURT00010016062.1">
    <property type="protein sequence ID" value="ENSVURP00010014115.1"/>
    <property type="gene ID" value="ENSVURG00010010836.1"/>
</dbReference>